<dbReference type="AlphaFoldDB" id="A0A419B056"/>
<accession>A0A419B056</accession>
<organism evidence="3 4">
    <name type="scientific">Pectobacterium carotovorum</name>
    <name type="common">Erwinia carotovora</name>
    <dbReference type="NCBI Taxonomy" id="554"/>
    <lineage>
        <taxon>Bacteria</taxon>
        <taxon>Pseudomonadati</taxon>
        <taxon>Pseudomonadota</taxon>
        <taxon>Gammaproteobacteria</taxon>
        <taxon>Enterobacterales</taxon>
        <taxon>Pectobacteriaceae</taxon>
        <taxon>Pectobacterium</taxon>
    </lineage>
</organism>
<dbReference type="Pfam" id="PF03235">
    <property type="entry name" value="GmrSD_N"/>
    <property type="match status" value="1"/>
</dbReference>
<dbReference type="Proteomes" id="UP000283655">
    <property type="component" value="Unassembled WGS sequence"/>
</dbReference>
<name>A0A419B056_PECCA</name>
<comment type="caution">
    <text evidence="3">The sequence shown here is derived from an EMBL/GenBank/DDBJ whole genome shotgun (WGS) entry which is preliminary data.</text>
</comment>
<dbReference type="Pfam" id="PF07510">
    <property type="entry name" value="GmrSD_C"/>
    <property type="match status" value="1"/>
</dbReference>
<evidence type="ECO:0000313" key="3">
    <source>
        <dbReference type="EMBL" id="RJL54148.1"/>
    </source>
</evidence>
<evidence type="ECO:0000259" key="2">
    <source>
        <dbReference type="Pfam" id="PF07510"/>
    </source>
</evidence>
<dbReference type="PANTHER" id="PTHR35149:SF1">
    <property type="entry name" value="DUF5655 DOMAIN-CONTAINING PROTEIN"/>
    <property type="match status" value="1"/>
</dbReference>
<sequence>MPLSNNLALLTIEQLFSANSHYVIPIYQRNYAWGAQEIEQLIRDIADAAEALKNAEQQEDQKYYLGSLVVYVRDGADSAHQGVIVYETIDGQQRYTTLSILLAYLKKVACGSEQDLSPLHLNLDFDSRPKSARTLNNLFQQAQSNDPEEPSIRAAFTIIERYFEKENIDTNNFCRYLLQRVTILRVPVPTETDLNHYFEIMNNRGEQLEKHEVLKANLMSVYNADTTARNGFSAIWDACADMNRYVQLGFSSEARKALFGEQWLGFPASFEVIKCAIETNRDTDEKLTIRDIIERRRFHHTGDNDEKAKEQRFDSIIDFSNFLLHVLKVTVDNDVSLDDKKLLQAFEIIKNDRKKITQFAFNLLKFRVLFDRYIIKRDQAEKWSLLTLEYYARDRNSSFSYNNSFDQDELSGVNKQLAMILSMFHVSHPAYVYKRWLNRSLAILNTLTSDQLNVDGAAYLRELEQLSHEFLSEICGETEQFNVEALHRGTGVQNFVFNLLDYRLWRDLTSGQSFDGKGLNNPEIKKHFDGFQFSPSRTSVEHYFPQTDPSGANKMGDDVHRFGNLCLISPSSNSRLSNYSPADKKKFYVETERAESLKQAIMMSYKEWGPDGQGINNIESHEHAMLTLLKEHRDMALPTRK</sequence>
<reference evidence="3 4" key="1">
    <citation type="submission" date="2018-09" db="EMBL/GenBank/DDBJ databases">
        <title>Phylogenetic diversity of Pectobacterium and Dickeya strains causing blackleg disease of potato in Morocco.</title>
        <authorList>
            <person name="Oulghazi S."/>
            <person name="Moumni M."/>
            <person name="Faure D."/>
        </authorList>
    </citation>
    <scope>NUCLEOTIDE SEQUENCE [LARGE SCALE GENOMIC DNA]</scope>
    <source>
        <strain evidence="3 4">S1.15.11.2D</strain>
    </source>
</reference>
<protein>
    <submittedName>
        <fullName evidence="3">DUF262 domain-containing protein</fullName>
    </submittedName>
</protein>
<dbReference type="PANTHER" id="PTHR35149">
    <property type="entry name" value="SLL5132 PROTEIN"/>
    <property type="match status" value="1"/>
</dbReference>
<dbReference type="InterPro" id="IPR004919">
    <property type="entry name" value="GmrSD_N"/>
</dbReference>
<dbReference type="InterPro" id="IPR011089">
    <property type="entry name" value="GmrSD_C"/>
</dbReference>
<feature type="domain" description="GmrSD restriction endonucleases N-terminal" evidence="1">
    <location>
        <begin position="12"/>
        <end position="218"/>
    </location>
</feature>
<evidence type="ECO:0000259" key="1">
    <source>
        <dbReference type="Pfam" id="PF03235"/>
    </source>
</evidence>
<proteinExistence type="predicted"/>
<evidence type="ECO:0000313" key="4">
    <source>
        <dbReference type="Proteomes" id="UP000283655"/>
    </source>
</evidence>
<dbReference type="RefSeq" id="WP_119872846.1">
    <property type="nucleotide sequence ID" value="NZ_QZDH01000007.1"/>
</dbReference>
<feature type="domain" description="GmrSD restriction endonucleases C-terminal" evidence="2">
    <location>
        <begin position="529"/>
        <end position="611"/>
    </location>
</feature>
<dbReference type="EMBL" id="QZDH01000007">
    <property type="protein sequence ID" value="RJL54148.1"/>
    <property type="molecule type" value="Genomic_DNA"/>
</dbReference>
<gene>
    <name evidence="3" type="ORF">D5071_03485</name>
</gene>